<evidence type="ECO:0000313" key="4">
    <source>
        <dbReference type="Proteomes" id="UP000295764"/>
    </source>
</evidence>
<dbReference type="Gene3D" id="1.10.260.40">
    <property type="entry name" value="lambda repressor-like DNA-binding domains"/>
    <property type="match status" value="1"/>
</dbReference>
<dbReference type="PROSITE" id="PS50943">
    <property type="entry name" value="HTH_CROC1"/>
    <property type="match status" value="1"/>
</dbReference>
<dbReference type="CDD" id="cd00093">
    <property type="entry name" value="HTH_XRE"/>
    <property type="match status" value="1"/>
</dbReference>
<dbReference type="InterPro" id="IPR001387">
    <property type="entry name" value="Cro/C1-type_HTH"/>
</dbReference>
<gene>
    <name evidence="3" type="ORF">EDF64_101457</name>
</gene>
<dbReference type="AlphaFoldDB" id="A0A4R6DNQ5"/>
<dbReference type="PANTHER" id="PTHR47691:SF3">
    <property type="entry name" value="HTH-TYPE TRANSCRIPTIONAL REGULATOR RV0890C-RELATED"/>
    <property type="match status" value="1"/>
</dbReference>
<dbReference type="Gene3D" id="1.25.40.10">
    <property type="entry name" value="Tetratricopeptide repeat domain"/>
    <property type="match status" value="1"/>
</dbReference>
<dbReference type="Proteomes" id="UP000295764">
    <property type="component" value="Unassembled WGS sequence"/>
</dbReference>
<dbReference type="EMBL" id="SNVW01000001">
    <property type="protein sequence ID" value="TDN46591.1"/>
    <property type="molecule type" value="Genomic_DNA"/>
</dbReference>
<dbReference type="GO" id="GO:0003677">
    <property type="term" value="F:DNA binding"/>
    <property type="evidence" value="ECO:0007669"/>
    <property type="project" value="InterPro"/>
</dbReference>
<feature type="domain" description="HTH cro/C1-type" evidence="2">
    <location>
        <begin position="14"/>
        <end position="69"/>
    </location>
</feature>
<dbReference type="SMART" id="SM00382">
    <property type="entry name" value="AAA"/>
    <property type="match status" value="1"/>
</dbReference>
<accession>A0A4R6DNQ5</accession>
<dbReference type="InterPro" id="IPR027417">
    <property type="entry name" value="P-loop_NTPase"/>
</dbReference>
<organism evidence="3 4">
    <name type="scientific">Curtobacterium flaccumfaciens</name>
    <dbReference type="NCBI Taxonomy" id="2035"/>
    <lineage>
        <taxon>Bacteria</taxon>
        <taxon>Bacillati</taxon>
        <taxon>Actinomycetota</taxon>
        <taxon>Actinomycetes</taxon>
        <taxon>Micrococcales</taxon>
        <taxon>Microbacteriaceae</taxon>
        <taxon>Curtobacterium</taxon>
    </lineage>
</organism>
<dbReference type="InterPro" id="IPR003593">
    <property type="entry name" value="AAA+_ATPase"/>
</dbReference>
<feature type="region of interest" description="Disordered" evidence="1">
    <location>
        <begin position="744"/>
        <end position="766"/>
    </location>
</feature>
<dbReference type="PANTHER" id="PTHR47691">
    <property type="entry name" value="REGULATOR-RELATED"/>
    <property type="match status" value="1"/>
</dbReference>
<reference evidence="3 4" key="1">
    <citation type="submission" date="2019-03" db="EMBL/GenBank/DDBJ databases">
        <title>Genomic analyses of the natural microbiome of Caenorhabditis elegans.</title>
        <authorList>
            <person name="Samuel B."/>
        </authorList>
    </citation>
    <scope>NUCLEOTIDE SEQUENCE [LARGE SCALE GENOMIC DNA]</scope>
    <source>
        <strain evidence="3 4">JUb65</strain>
    </source>
</reference>
<dbReference type="RefSeq" id="WP_166645562.1">
    <property type="nucleotide sequence ID" value="NZ_SNVW01000001.1"/>
</dbReference>
<dbReference type="Gene3D" id="3.40.50.300">
    <property type="entry name" value="P-loop containing nucleotide triphosphate hydrolases"/>
    <property type="match status" value="1"/>
</dbReference>
<feature type="compositionally biased region" description="Basic and acidic residues" evidence="1">
    <location>
        <begin position="754"/>
        <end position="766"/>
    </location>
</feature>
<protein>
    <submittedName>
        <fullName evidence="3">AAA ATPase-like protein</fullName>
    </submittedName>
</protein>
<comment type="caution">
    <text evidence="3">The sequence shown here is derived from an EMBL/GenBank/DDBJ whole genome shotgun (WGS) entry which is preliminary data.</text>
</comment>
<sequence>MHPTPGTTPLPDLLRRTRLDAGLTIQSLADRSTVSPRAISDIERGISTVPRRHTVLALAAALGLDAAGRDQLLAAVRGSARKQTAVGRHATVTPLPVSDFTGRDVELTRLAALLDTGQDPQTILVSGPPGIGKTSIALEAARRTERTIVFVDLDGLGTDPLTSVEVLQSLLRQIATVDGTVPESADALAALWREVAAERQPLVVLDNAGSEAQVRPVVTPGVRGHVVVTSRRVLSGLSGAQHLSVGHLGVDESVQLLTSIIPAAQRDGADLAELARLCDHVPLALRIAANRVAADADRTVQDVSSGLRSEERRLRDLVAGDLAVEAAFELSHRGLDTATAALFHAVAVTDGHDFDSGVAAVAADVDVDTAQDGLDTLADLGLLEPLRGDRYRLHDLITLYALQHLRADGPDSEAEHRLRLRRRLLTLLERAGAWFEPDRDPLRQGADAAGFPDADVARAWIEREWPLWWAAFRQAAAAGEDTVVLDVADALHWYSDLWSQWGNWRDLFARAVAAARHVGDHRLEAMHLGYVAWAELRERADPHAAVSAAREARSAAVAAADRTQEGWALVYEAWATTRVAGRAPDALPLAHDAIAAFAESGDELGRAQADNLVTLVLERIGDDATALVSLRGVLDRARAAHLEDPSTITSVTLVTALLIATRLRRSTGDREGSLRAADEAIGVASAVGMNVDHLLALRERGDTLAALGRRAAAHEDFTRSLQLLDAENETGYASEWRAGLLERLDDGSAGSNGTDERGAAVGPSHD</sequence>
<evidence type="ECO:0000259" key="2">
    <source>
        <dbReference type="PROSITE" id="PS50943"/>
    </source>
</evidence>
<dbReference type="InterPro" id="IPR011990">
    <property type="entry name" value="TPR-like_helical_dom_sf"/>
</dbReference>
<evidence type="ECO:0000313" key="3">
    <source>
        <dbReference type="EMBL" id="TDN46591.1"/>
    </source>
</evidence>
<proteinExistence type="predicted"/>
<evidence type="ECO:0000256" key="1">
    <source>
        <dbReference type="SAM" id="MobiDB-lite"/>
    </source>
</evidence>
<dbReference type="SUPFAM" id="SSF47413">
    <property type="entry name" value="lambda repressor-like DNA-binding domains"/>
    <property type="match status" value="1"/>
</dbReference>
<dbReference type="Pfam" id="PF13560">
    <property type="entry name" value="HTH_31"/>
    <property type="match status" value="1"/>
</dbReference>
<dbReference type="InterPro" id="IPR041664">
    <property type="entry name" value="AAA_16"/>
</dbReference>
<dbReference type="SMART" id="SM00530">
    <property type="entry name" value="HTH_XRE"/>
    <property type="match status" value="1"/>
</dbReference>
<dbReference type="SUPFAM" id="SSF52540">
    <property type="entry name" value="P-loop containing nucleoside triphosphate hydrolases"/>
    <property type="match status" value="1"/>
</dbReference>
<dbReference type="InterPro" id="IPR010982">
    <property type="entry name" value="Lambda_DNA-bd_dom_sf"/>
</dbReference>
<name>A0A4R6DNQ5_9MICO</name>
<dbReference type="Pfam" id="PF13191">
    <property type="entry name" value="AAA_16"/>
    <property type="match status" value="1"/>
</dbReference>